<reference evidence="1 2" key="1">
    <citation type="submission" date="2016-05" db="EMBL/GenBank/DDBJ databases">
        <title>First whole genome sequencing of Entamoeba histolytica HM1:IMSS-clone-6.</title>
        <authorList>
            <person name="Mukherjee Avik.K."/>
            <person name="Izumyama S."/>
            <person name="Nakada-Tsukui K."/>
            <person name="Nozaki T."/>
        </authorList>
    </citation>
    <scope>NUCLEOTIDE SEQUENCE [LARGE SCALE GENOMIC DNA]</scope>
    <source>
        <strain evidence="1 2">HM1:IMSS clone 6</strain>
    </source>
</reference>
<dbReference type="VEuPathDB" id="AmoebaDB:EHI7A_098890"/>
<dbReference type="VEuPathDB" id="AmoebaDB:EHI8A_105010"/>
<name>A0A5K1UC37_ENTHI</name>
<dbReference type="EMBL" id="BDEQ01000001">
    <property type="protein sequence ID" value="GAT94608.1"/>
    <property type="molecule type" value="Genomic_DNA"/>
</dbReference>
<dbReference type="VEuPathDB" id="AmoebaDB:KM1_176480"/>
<evidence type="ECO:0000313" key="1">
    <source>
        <dbReference type="EMBL" id="GAT94608.1"/>
    </source>
</evidence>
<comment type="caution">
    <text evidence="1">The sequence shown here is derived from an EMBL/GenBank/DDBJ whole genome shotgun (WGS) entry which is preliminary data.</text>
</comment>
<dbReference type="VEuPathDB" id="AmoebaDB:EHI_064600"/>
<dbReference type="AlphaFoldDB" id="A0A5K1UC37"/>
<organism evidence="1 2">
    <name type="scientific">Entamoeba histolytica</name>
    <dbReference type="NCBI Taxonomy" id="5759"/>
    <lineage>
        <taxon>Eukaryota</taxon>
        <taxon>Amoebozoa</taxon>
        <taxon>Evosea</taxon>
        <taxon>Archamoebae</taxon>
        <taxon>Mastigamoebida</taxon>
        <taxon>Entamoebidae</taxon>
        <taxon>Entamoeba</taxon>
    </lineage>
</organism>
<dbReference type="OMA" id="CARCIFE"/>
<sequence length="334" mass="38316">MKIVEFPLFPEVHPNNYPQPSRDLTLYYKEKRNKCIDKYHNKVNNIELLLKQCEKNHFEIKESIKYGTCRSCHEHGIFGKLCECCKEKTCFKCLKEISIEVQKEKEEEIQGKEKIKIILCKNCMAVFDSMKERKLLIQVLSQSHYNIKLRDDVVNAAQKTITVKKMLNNAHDKNEIIELCHNGLKTIKEMQRLIDKIKTEKHQFDSKSDAVIASNILRALSYFNGTFGFYLIGEIEKTEKRMNKPLPLPIINSINCSVVPINGGIIKIKGIGIASGIEAFCKQKKIKSEFINGDLCLSIPPTTFQEIGQSVGLELLTADKRKIPLPGDIIYCDY</sequence>
<evidence type="ECO:0000313" key="2">
    <source>
        <dbReference type="Proteomes" id="UP000078387"/>
    </source>
</evidence>
<dbReference type="VEuPathDB" id="AmoebaDB:EHI5A_144960"/>
<accession>A0A5K1UC37</accession>
<proteinExistence type="predicted"/>
<protein>
    <submittedName>
        <fullName evidence="1">Uncharacterized protein</fullName>
    </submittedName>
</protein>
<dbReference type="Proteomes" id="UP000078387">
    <property type="component" value="Unassembled WGS sequence"/>
</dbReference>
<gene>
    <name evidence="1" type="ORF">CL6EHI_064600</name>
</gene>